<reference evidence="1 2" key="1">
    <citation type="submission" date="2018-12" db="EMBL/GenBank/DDBJ databases">
        <title>Lysinibacillus antri sp. nov., isolated from a cave soil.</title>
        <authorList>
            <person name="Narsing Rao M.P."/>
            <person name="Zhang H."/>
            <person name="Dong Z.-Y."/>
            <person name="Niu X.-K."/>
            <person name="Zhang K."/>
            <person name="Fang B.-Z."/>
            <person name="Kang Y.-Q."/>
            <person name="Xiao M."/>
            <person name="Li W.-J."/>
        </authorList>
    </citation>
    <scope>NUCLEOTIDE SEQUENCE [LARGE SCALE GENOMIC DNA]</scope>
    <source>
        <strain evidence="1 2">SYSU K30002</strain>
    </source>
</reference>
<dbReference type="Proteomes" id="UP000287910">
    <property type="component" value="Unassembled WGS sequence"/>
</dbReference>
<dbReference type="RefSeq" id="WP_126660380.1">
    <property type="nucleotide sequence ID" value="NZ_RYYR01000032.1"/>
</dbReference>
<dbReference type="AlphaFoldDB" id="A0A432L8J9"/>
<dbReference type="Pfam" id="PF25753">
    <property type="entry name" value="SF0329"/>
    <property type="match status" value="1"/>
</dbReference>
<evidence type="ECO:0000313" key="2">
    <source>
        <dbReference type="Proteomes" id="UP000287910"/>
    </source>
</evidence>
<comment type="caution">
    <text evidence="1">The sequence shown here is derived from an EMBL/GenBank/DDBJ whole genome shotgun (WGS) entry which is preliminary data.</text>
</comment>
<organism evidence="1 2">
    <name type="scientific">Lysinibacillus antri</name>
    <dbReference type="NCBI Taxonomy" id="2498145"/>
    <lineage>
        <taxon>Bacteria</taxon>
        <taxon>Bacillati</taxon>
        <taxon>Bacillota</taxon>
        <taxon>Bacilli</taxon>
        <taxon>Bacillales</taxon>
        <taxon>Bacillaceae</taxon>
        <taxon>Lysinibacillus</taxon>
    </lineage>
</organism>
<sequence>MKFSKLKKTVESFLCDTLKGRVELHAAVYRHAHDQPSRVWLTFDKKQLFSAEDLTFTIQHYTREQQLKENLQLKPIPYSDNWQEMFNSPERQALLQVSDRAEQELLDNNIIASWHLYQMLLNYPHLSIDEALASNSPYIRAFALFDRRVGKRRLLNINQPHHPLEIMFFQIRKEVENM</sequence>
<dbReference type="InterPro" id="IPR057955">
    <property type="entry name" value="SF0329-like"/>
</dbReference>
<protein>
    <submittedName>
        <fullName evidence="1">Nonribosomal peptide synthetase</fullName>
    </submittedName>
</protein>
<name>A0A432L8J9_9BACI</name>
<accession>A0A432L8J9</accession>
<dbReference type="EMBL" id="RYYR01000032">
    <property type="protein sequence ID" value="RUL48261.1"/>
    <property type="molecule type" value="Genomic_DNA"/>
</dbReference>
<keyword evidence="2" id="KW-1185">Reference proteome</keyword>
<proteinExistence type="predicted"/>
<gene>
    <name evidence="1" type="ORF">EK386_17025</name>
</gene>
<evidence type="ECO:0000313" key="1">
    <source>
        <dbReference type="EMBL" id="RUL48261.1"/>
    </source>
</evidence>